<dbReference type="SUPFAM" id="SSF55486">
    <property type="entry name" value="Metalloproteases ('zincins'), catalytic domain"/>
    <property type="match status" value="1"/>
</dbReference>
<gene>
    <name evidence="7" type="ORF">NCCP1664_05380</name>
</gene>
<keyword evidence="2 6" id="KW-0812">Transmembrane</keyword>
<name>A0A5A7NQI3_9MICC</name>
<sequence>MSFNDDARLDPSRVRDSRGGRRGTKIAVGGGSILLLVVASLLGINPGLLEGLGLGAPAPAPSGRAADTPAISECATGADANERADCRILATVQSLDAFWVPYLEGYGRTLELPGVEIFRDTVDTACGTASSEVGPFYCPGDTTAYFDTGFFTDLREDFGADGGALAEEYVVAHEYGHHIQNTIGTLQHSRQGATGPTSGSVRVELQADCFAGLWAAHAARTMDSSGEMFLEPFTEADLRSALSAAAAVGDDRIQEAATGRVHPEGWTHGSAAQRQAWFLEGYRYGDINRCNTLAAEDLDNP</sequence>
<organism evidence="7 8">
    <name type="scientific">Zafaria cholistanensis</name>
    <dbReference type="NCBI Taxonomy" id="1682741"/>
    <lineage>
        <taxon>Bacteria</taxon>
        <taxon>Bacillati</taxon>
        <taxon>Actinomycetota</taxon>
        <taxon>Actinomycetes</taxon>
        <taxon>Micrococcales</taxon>
        <taxon>Micrococcaceae</taxon>
        <taxon>Zafaria</taxon>
    </lineage>
</organism>
<feature type="compositionally biased region" description="Basic and acidic residues" evidence="5">
    <location>
        <begin position="1"/>
        <end position="19"/>
    </location>
</feature>
<feature type="transmembrane region" description="Helical" evidence="6">
    <location>
        <begin position="26"/>
        <end position="44"/>
    </location>
</feature>
<keyword evidence="3 6" id="KW-1133">Transmembrane helix</keyword>
<evidence type="ECO:0000313" key="8">
    <source>
        <dbReference type="Proteomes" id="UP000325307"/>
    </source>
</evidence>
<accession>A0A5A7NQI3</accession>
<feature type="region of interest" description="Disordered" evidence="5">
    <location>
        <begin position="1"/>
        <end position="21"/>
    </location>
</feature>
<dbReference type="InterPro" id="IPR007343">
    <property type="entry name" value="Uncharacterised_pept_Zn_put"/>
</dbReference>
<evidence type="ECO:0000313" key="7">
    <source>
        <dbReference type="EMBL" id="GER22041.1"/>
    </source>
</evidence>
<dbReference type="OrthoDB" id="9774900at2"/>
<evidence type="ECO:0000256" key="3">
    <source>
        <dbReference type="ARBA" id="ARBA00022989"/>
    </source>
</evidence>
<dbReference type="AlphaFoldDB" id="A0A5A7NQI3"/>
<keyword evidence="4 6" id="KW-0472">Membrane</keyword>
<proteinExistence type="predicted"/>
<dbReference type="EMBL" id="BKDJ01000002">
    <property type="protein sequence ID" value="GER22041.1"/>
    <property type="molecule type" value="Genomic_DNA"/>
</dbReference>
<evidence type="ECO:0000256" key="2">
    <source>
        <dbReference type="ARBA" id="ARBA00022692"/>
    </source>
</evidence>
<dbReference type="Pfam" id="PF04228">
    <property type="entry name" value="Zn_peptidase"/>
    <property type="match status" value="1"/>
</dbReference>
<protein>
    <submittedName>
        <fullName evidence="7">Membrane protein</fullName>
    </submittedName>
</protein>
<evidence type="ECO:0000256" key="4">
    <source>
        <dbReference type="ARBA" id="ARBA00023136"/>
    </source>
</evidence>
<evidence type="ECO:0000256" key="5">
    <source>
        <dbReference type="SAM" id="MobiDB-lite"/>
    </source>
</evidence>
<keyword evidence="8" id="KW-1185">Reference proteome</keyword>
<dbReference type="GO" id="GO:0016020">
    <property type="term" value="C:membrane"/>
    <property type="evidence" value="ECO:0007669"/>
    <property type="project" value="UniProtKB-SubCell"/>
</dbReference>
<evidence type="ECO:0000256" key="1">
    <source>
        <dbReference type="ARBA" id="ARBA00004167"/>
    </source>
</evidence>
<comment type="subcellular location">
    <subcellularLocation>
        <location evidence="1">Membrane</location>
        <topology evidence="1">Single-pass membrane protein</topology>
    </subcellularLocation>
</comment>
<comment type="caution">
    <text evidence="7">The sequence shown here is derived from an EMBL/GenBank/DDBJ whole genome shotgun (WGS) entry which is preliminary data.</text>
</comment>
<evidence type="ECO:0000256" key="6">
    <source>
        <dbReference type="SAM" id="Phobius"/>
    </source>
</evidence>
<dbReference type="Proteomes" id="UP000325307">
    <property type="component" value="Unassembled WGS sequence"/>
</dbReference>
<reference evidence="7 8" key="1">
    <citation type="submission" date="2019-09" db="EMBL/GenBank/DDBJ databases">
        <title>Arthrobacter zafarii sp. nov., a moderately thermotolerant and halotolerant actinobacterium isolated from Cholistan desert soil of Pakistan.</title>
        <authorList>
            <person name="Amin A."/>
            <person name="Ahmed I."/>
            <person name="Khalid N."/>
            <person name="Schumann P."/>
            <person name="Busse H.J."/>
            <person name="Khan I.U."/>
            <person name="Li S."/>
            <person name="Li W.J."/>
        </authorList>
    </citation>
    <scope>NUCLEOTIDE SEQUENCE [LARGE SCALE GENOMIC DNA]</scope>
    <source>
        <strain evidence="7 8">NCCP-1664</strain>
    </source>
</reference>
<dbReference type="PANTHER" id="PTHR30168:SF0">
    <property type="entry name" value="INNER MEMBRANE PROTEIN"/>
    <property type="match status" value="1"/>
</dbReference>
<dbReference type="RefSeq" id="WP_149955562.1">
    <property type="nucleotide sequence ID" value="NZ_BKDJ01000002.1"/>
</dbReference>
<dbReference type="PANTHER" id="PTHR30168">
    <property type="entry name" value="PUTATIVE MEMBRANE PROTEIN YPFJ"/>
    <property type="match status" value="1"/>
</dbReference>